<evidence type="ECO:0000256" key="1">
    <source>
        <dbReference type="SAM" id="MobiDB-lite"/>
    </source>
</evidence>
<feature type="compositionally biased region" description="Polar residues" evidence="1">
    <location>
        <begin position="98"/>
        <end position="109"/>
    </location>
</feature>
<dbReference type="EMBL" id="FOLS01000015">
    <property type="protein sequence ID" value="SFD04877.1"/>
    <property type="molecule type" value="Genomic_DNA"/>
</dbReference>
<evidence type="ECO:0000313" key="3">
    <source>
        <dbReference type="Proteomes" id="UP000183385"/>
    </source>
</evidence>
<dbReference type="Proteomes" id="UP000183385">
    <property type="component" value="Unassembled WGS sequence"/>
</dbReference>
<evidence type="ECO:0000313" key="2">
    <source>
        <dbReference type="EMBL" id="SFD04877.1"/>
    </source>
</evidence>
<keyword evidence="3" id="KW-1185">Reference proteome</keyword>
<proteinExistence type="predicted"/>
<comment type="caution">
    <text evidence="2">The sequence shown here is derived from an EMBL/GenBank/DDBJ whole genome shotgun (WGS) entry which is preliminary data.</text>
</comment>
<name>A0AAQ1KG44_9PSED</name>
<feature type="region of interest" description="Disordered" evidence="1">
    <location>
        <begin position="174"/>
        <end position="196"/>
    </location>
</feature>
<gene>
    <name evidence="2" type="ORF">SAMN05216577_11582</name>
</gene>
<feature type="compositionally biased region" description="Basic and acidic residues" evidence="1">
    <location>
        <begin position="175"/>
        <end position="193"/>
    </location>
</feature>
<sequence>MGPVNPIADKVRSYAHASWNRRSGLRPRWGWLDRGESGSFVIALHAERSPLKRGRSQGWQRCGGGVERGRRCRRPVREVREQARSYEEQKQKRVCSWTSRETSARTGTPLQKAERNRRSGGHATWMSREPRGLQGRTLGAGLRGGGVREGSPAPSGPYAGQAFLVPFCGGGLPPFDKRDSPEGAKQKISEHSVRRVTPSKKAAGLFPFGPAQALFAMEPRPAFAGMTG</sequence>
<organism evidence="2 3">
    <name type="scientific">Pseudomonas citronellolis</name>
    <dbReference type="NCBI Taxonomy" id="53408"/>
    <lineage>
        <taxon>Bacteria</taxon>
        <taxon>Pseudomonadati</taxon>
        <taxon>Pseudomonadota</taxon>
        <taxon>Gammaproteobacteria</taxon>
        <taxon>Pseudomonadales</taxon>
        <taxon>Pseudomonadaceae</taxon>
        <taxon>Pseudomonas</taxon>
    </lineage>
</organism>
<feature type="region of interest" description="Disordered" evidence="1">
    <location>
        <begin position="98"/>
        <end position="155"/>
    </location>
</feature>
<dbReference type="AlphaFoldDB" id="A0AAQ1KG44"/>
<protein>
    <submittedName>
        <fullName evidence="2">Uncharacterized protein</fullName>
    </submittedName>
</protein>
<reference evidence="2 3" key="1">
    <citation type="submission" date="2016-10" db="EMBL/GenBank/DDBJ databases">
        <authorList>
            <person name="Varghese N."/>
            <person name="Submissions S."/>
        </authorList>
    </citation>
    <scope>NUCLEOTIDE SEQUENCE [LARGE SCALE GENOMIC DNA]</scope>
    <source>
        <strain evidence="2 3">LMG 18378</strain>
    </source>
</reference>
<accession>A0AAQ1KG44</accession>